<evidence type="ECO:0000313" key="2">
    <source>
        <dbReference type="Proteomes" id="UP000036681"/>
    </source>
</evidence>
<reference evidence="3" key="1">
    <citation type="submission" date="2017-02" db="UniProtKB">
        <authorList>
            <consortium name="WormBaseParasite"/>
        </authorList>
    </citation>
    <scope>IDENTIFICATION</scope>
</reference>
<keyword evidence="2" id="KW-1185">Reference proteome</keyword>
<protein>
    <submittedName>
        <fullName evidence="3">Antimicrobial peptide</fullName>
    </submittedName>
</protein>
<dbReference type="WBParaSite" id="ALUE_0001847001-mRNA-1">
    <property type="protein sequence ID" value="ALUE_0001847001-mRNA-1"/>
    <property type="gene ID" value="ALUE_0001847001"/>
</dbReference>
<evidence type="ECO:0000256" key="1">
    <source>
        <dbReference type="SAM" id="SignalP"/>
    </source>
</evidence>
<evidence type="ECO:0000313" key="3">
    <source>
        <dbReference type="WBParaSite" id="ALUE_0001847001-mRNA-1"/>
    </source>
</evidence>
<proteinExistence type="predicted"/>
<sequence>MLANVGAIVLALIIISVTGHEDCFPMKKWKVDQAITRALRKAADGYGVGSILGAIYDEVQGFQEQYEETEAIAAYR</sequence>
<keyword evidence="1" id="KW-0732">Signal</keyword>
<feature type="chain" id="PRO_5005656993" evidence="1">
    <location>
        <begin position="20"/>
        <end position="76"/>
    </location>
</feature>
<feature type="signal peptide" evidence="1">
    <location>
        <begin position="1"/>
        <end position="19"/>
    </location>
</feature>
<organism evidence="2 3">
    <name type="scientific">Ascaris lumbricoides</name>
    <name type="common">Giant roundworm</name>
    <dbReference type="NCBI Taxonomy" id="6252"/>
    <lineage>
        <taxon>Eukaryota</taxon>
        <taxon>Metazoa</taxon>
        <taxon>Ecdysozoa</taxon>
        <taxon>Nematoda</taxon>
        <taxon>Chromadorea</taxon>
        <taxon>Rhabditida</taxon>
        <taxon>Spirurina</taxon>
        <taxon>Ascaridomorpha</taxon>
        <taxon>Ascaridoidea</taxon>
        <taxon>Ascarididae</taxon>
        <taxon>Ascaris</taxon>
    </lineage>
</organism>
<dbReference type="AlphaFoldDB" id="A0A0M3IIS0"/>
<name>A0A0M3IIS0_ASCLU</name>
<accession>A0A0M3IIS0</accession>
<dbReference type="Proteomes" id="UP000036681">
    <property type="component" value="Unplaced"/>
</dbReference>